<reference evidence="2" key="1">
    <citation type="journal article" date="2002" name="Nature">
        <title>The genome sequence and structure of rice chromosome 1.</title>
        <authorList>
            <person name="Sasaki T."/>
            <person name="Matsumoto T."/>
            <person name="Yamamoto K."/>
            <person name="Sakata K."/>
            <person name="Baba T."/>
            <person name="Katayose Y."/>
            <person name="Wu J."/>
            <person name="Niimura Y."/>
            <person name="Cheng Z."/>
            <person name="Nagamura Y."/>
            <person name="Antonio B.A."/>
            <person name="Kanamori H."/>
            <person name="Hosokawa S."/>
            <person name="Masukawa M."/>
            <person name="Arikawa K."/>
            <person name="Chiden Y."/>
            <person name="Hayashi M."/>
            <person name="Okamoto M."/>
            <person name="Ando T."/>
            <person name="Aoki H."/>
            <person name="Arita K."/>
            <person name="Hamada M."/>
            <person name="Harada C."/>
            <person name="Hijishita S."/>
            <person name="Honda M."/>
            <person name="Ichikawa Y."/>
            <person name="Idonuma A."/>
            <person name="Iijima M."/>
            <person name="Ikeda M."/>
            <person name="Ikeno M."/>
            <person name="Itoh S."/>
            <person name="Itoh T."/>
            <person name="Itoh Y."/>
            <person name="Itoh Y."/>
            <person name="Iwabuchi A."/>
            <person name="Kamiya K."/>
            <person name="Karasawa W."/>
            <person name="Katagiri S."/>
            <person name="Kikuta A."/>
            <person name="Kobayashi N."/>
            <person name="Kono I."/>
            <person name="Machita K."/>
            <person name="Maehara T."/>
            <person name="Mizuno H."/>
            <person name="Mizubayashi T."/>
            <person name="Mukai Y."/>
            <person name="Nagasaki H."/>
            <person name="Nakashima M."/>
            <person name="Nakama Y."/>
            <person name="Nakamichi Y."/>
            <person name="Nakamura M."/>
            <person name="Namiki N."/>
            <person name="Negishi M."/>
            <person name="Ohta I."/>
            <person name="Ono N."/>
            <person name="Saji S."/>
            <person name="Sakai K."/>
            <person name="Shibata M."/>
            <person name="Shimokawa T."/>
            <person name="Shomura A."/>
            <person name="Song J."/>
            <person name="Takazaki Y."/>
            <person name="Terasawa K."/>
            <person name="Tsuji K."/>
            <person name="Waki K."/>
            <person name="Yamagata H."/>
            <person name="Yamane H."/>
            <person name="Yoshiki S."/>
            <person name="Yoshihara R."/>
            <person name="Yukawa K."/>
            <person name="Zhong H."/>
            <person name="Iwama H."/>
            <person name="Endo T."/>
            <person name="Ito H."/>
            <person name="Hahn J.H."/>
            <person name="Kim H.I."/>
            <person name="Eun M.Y."/>
            <person name="Yano M."/>
            <person name="Jiang J."/>
            <person name="Gojobori T."/>
        </authorList>
    </citation>
    <scope>NUCLEOTIDE SEQUENCE</scope>
</reference>
<name>Q656U2_ORYSJ</name>
<dbReference type="Proteomes" id="UP000817658">
    <property type="component" value="Chromosome 1"/>
</dbReference>
<proteinExistence type="predicted"/>
<dbReference type="EMBL" id="AP003296">
    <property type="protein sequence ID" value="BAD45077.1"/>
    <property type="molecule type" value="Genomic_DNA"/>
</dbReference>
<dbReference type="Proteomes" id="UP000000763">
    <property type="component" value="Chromosome 1"/>
</dbReference>
<dbReference type="EMBL" id="AP003342">
    <property type="protein sequence ID" value="BAD45175.1"/>
    <property type="molecule type" value="Genomic_DNA"/>
</dbReference>
<sequence length="111" mass="12215">MAARGRNANATNADQAQPLLQLLARSDWDSVTFPRDILGDIESLTCGTNMCLDPHVSDLNVTENVTEECHRIPVQPGHGQDGPWWSPLHVFPPIAYQVMGLPIETLSLPDE</sequence>
<protein>
    <submittedName>
        <fullName evidence="2">Uncharacterized protein</fullName>
    </submittedName>
</protein>
<evidence type="ECO:0000313" key="1">
    <source>
        <dbReference type="EMBL" id="BAD45077.1"/>
    </source>
</evidence>
<organism evidence="2">
    <name type="scientific">Oryza sativa subsp. japonica</name>
    <name type="common">Rice</name>
    <dbReference type="NCBI Taxonomy" id="39947"/>
    <lineage>
        <taxon>Eukaryota</taxon>
        <taxon>Viridiplantae</taxon>
        <taxon>Streptophyta</taxon>
        <taxon>Embryophyta</taxon>
        <taxon>Tracheophyta</taxon>
        <taxon>Spermatophyta</taxon>
        <taxon>Magnoliopsida</taxon>
        <taxon>Liliopsida</taxon>
        <taxon>Poales</taxon>
        <taxon>Poaceae</taxon>
        <taxon>BOP clade</taxon>
        <taxon>Oryzoideae</taxon>
        <taxon>Oryzeae</taxon>
        <taxon>Oryzinae</taxon>
        <taxon>Oryza</taxon>
        <taxon>Oryza sativa</taxon>
    </lineage>
</organism>
<reference evidence="3" key="3">
    <citation type="journal article" date="2008" name="Nucleic Acids Res.">
        <title>The rice annotation project database (RAP-DB): 2008 update.</title>
        <authorList>
            <consortium name="The rice annotation project (RAP)"/>
        </authorList>
    </citation>
    <scope>GENOME REANNOTATION</scope>
    <source>
        <strain evidence="3">cv. Nipponbare</strain>
    </source>
</reference>
<evidence type="ECO:0000313" key="2">
    <source>
        <dbReference type="EMBL" id="BAD45175.1"/>
    </source>
</evidence>
<dbReference type="AlphaFoldDB" id="Q656U2"/>
<gene>
    <name evidence="2" type="ORF">OSJNBb0049O23.24</name>
    <name evidence="1" type="ORF">P0697C12.20</name>
</gene>
<accession>Q656U2</accession>
<reference evidence="3" key="2">
    <citation type="journal article" date="2005" name="Nature">
        <title>The map-based sequence of the rice genome.</title>
        <authorList>
            <consortium name="International rice genome sequencing project (IRGSP)"/>
            <person name="Matsumoto T."/>
            <person name="Wu J."/>
            <person name="Kanamori H."/>
            <person name="Katayose Y."/>
            <person name="Fujisawa M."/>
            <person name="Namiki N."/>
            <person name="Mizuno H."/>
            <person name="Yamamoto K."/>
            <person name="Antonio B.A."/>
            <person name="Baba T."/>
            <person name="Sakata K."/>
            <person name="Nagamura Y."/>
            <person name="Aoki H."/>
            <person name="Arikawa K."/>
            <person name="Arita K."/>
            <person name="Bito T."/>
            <person name="Chiden Y."/>
            <person name="Fujitsuka N."/>
            <person name="Fukunaka R."/>
            <person name="Hamada M."/>
            <person name="Harada C."/>
            <person name="Hayashi A."/>
            <person name="Hijishita S."/>
            <person name="Honda M."/>
            <person name="Hosokawa S."/>
            <person name="Ichikawa Y."/>
            <person name="Idonuma A."/>
            <person name="Iijima M."/>
            <person name="Ikeda M."/>
            <person name="Ikeno M."/>
            <person name="Ito K."/>
            <person name="Ito S."/>
            <person name="Ito T."/>
            <person name="Ito Y."/>
            <person name="Ito Y."/>
            <person name="Iwabuchi A."/>
            <person name="Kamiya K."/>
            <person name="Karasawa W."/>
            <person name="Kurita K."/>
            <person name="Katagiri S."/>
            <person name="Kikuta A."/>
            <person name="Kobayashi H."/>
            <person name="Kobayashi N."/>
            <person name="Machita K."/>
            <person name="Maehara T."/>
            <person name="Masukawa M."/>
            <person name="Mizubayashi T."/>
            <person name="Mukai Y."/>
            <person name="Nagasaki H."/>
            <person name="Nagata Y."/>
            <person name="Naito S."/>
            <person name="Nakashima M."/>
            <person name="Nakama Y."/>
            <person name="Nakamichi Y."/>
            <person name="Nakamura M."/>
            <person name="Meguro A."/>
            <person name="Negishi M."/>
            <person name="Ohta I."/>
            <person name="Ohta T."/>
            <person name="Okamoto M."/>
            <person name="Ono N."/>
            <person name="Saji S."/>
            <person name="Sakaguchi M."/>
            <person name="Sakai K."/>
            <person name="Shibata M."/>
            <person name="Shimokawa T."/>
            <person name="Song J."/>
            <person name="Takazaki Y."/>
            <person name="Terasawa K."/>
            <person name="Tsugane M."/>
            <person name="Tsuji K."/>
            <person name="Ueda S."/>
            <person name="Waki K."/>
            <person name="Yamagata H."/>
            <person name="Yamamoto M."/>
            <person name="Yamamoto S."/>
            <person name="Yamane H."/>
            <person name="Yoshiki S."/>
            <person name="Yoshihara R."/>
            <person name="Yukawa K."/>
            <person name="Zhong H."/>
            <person name="Yano M."/>
            <person name="Yuan Q."/>
            <person name="Ouyang S."/>
            <person name="Liu J."/>
            <person name="Jones K.M."/>
            <person name="Gansberger K."/>
            <person name="Moffat K."/>
            <person name="Hill J."/>
            <person name="Bera J."/>
            <person name="Fadrosh D."/>
            <person name="Jin S."/>
            <person name="Johri S."/>
            <person name="Kim M."/>
            <person name="Overton L."/>
            <person name="Reardon M."/>
            <person name="Tsitrin T."/>
            <person name="Vuong H."/>
            <person name="Weaver B."/>
            <person name="Ciecko A."/>
            <person name="Tallon L."/>
            <person name="Jackson J."/>
            <person name="Pai G."/>
            <person name="Aken S.V."/>
            <person name="Utterback T."/>
            <person name="Reidmuller S."/>
            <person name="Feldblyum T."/>
            <person name="Hsiao J."/>
            <person name="Zismann V."/>
            <person name="Iobst S."/>
            <person name="de Vazeille A.R."/>
            <person name="Buell C.R."/>
            <person name="Ying K."/>
            <person name="Li Y."/>
            <person name="Lu T."/>
            <person name="Huang Y."/>
            <person name="Zhao Q."/>
            <person name="Feng Q."/>
            <person name="Zhang L."/>
            <person name="Zhu J."/>
            <person name="Weng Q."/>
            <person name="Mu J."/>
            <person name="Lu Y."/>
            <person name="Fan D."/>
            <person name="Liu Y."/>
            <person name="Guan J."/>
            <person name="Zhang Y."/>
            <person name="Yu S."/>
            <person name="Liu X."/>
            <person name="Zhang Y."/>
            <person name="Hong G."/>
            <person name="Han B."/>
            <person name="Choisne N."/>
            <person name="Demange N."/>
            <person name="Orjeda G."/>
            <person name="Samain S."/>
            <person name="Cattolico L."/>
            <person name="Pelletier E."/>
            <person name="Couloux A."/>
            <person name="Segurens B."/>
            <person name="Wincker P."/>
            <person name="D'Hont A."/>
            <person name="Scarpelli C."/>
            <person name="Weissenbach J."/>
            <person name="Salanoubat M."/>
            <person name="Quetier F."/>
            <person name="Yu Y."/>
            <person name="Kim H.R."/>
            <person name="Rambo T."/>
            <person name="Currie J."/>
            <person name="Collura K."/>
            <person name="Luo M."/>
            <person name="Yang T."/>
            <person name="Ammiraju J.S.S."/>
            <person name="Engler F."/>
            <person name="Soderlund C."/>
            <person name="Wing R.A."/>
            <person name="Palmer L.E."/>
            <person name="de la Bastide M."/>
            <person name="Spiegel L."/>
            <person name="Nascimento L."/>
            <person name="Zutavern T."/>
            <person name="O'Shaughnessy A."/>
            <person name="Dike S."/>
            <person name="Dedhia N."/>
            <person name="Preston R."/>
            <person name="Balija V."/>
            <person name="McCombie W.R."/>
            <person name="Chow T."/>
            <person name="Chen H."/>
            <person name="Chung M."/>
            <person name="Chen C."/>
            <person name="Shaw J."/>
            <person name="Wu H."/>
            <person name="Hsiao K."/>
            <person name="Chao Y."/>
            <person name="Chu M."/>
            <person name="Cheng C."/>
            <person name="Hour A."/>
            <person name="Lee P."/>
            <person name="Lin S."/>
            <person name="Lin Y."/>
            <person name="Liou J."/>
            <person name="Liu S."/>
            <person name="Hsing Y."/>
            <person name="Raghuvanshi S."/>
            <person name="Mohanty A."/>
            <person name="Bharti A.K."/>
            <person name="Gaur A."/>
            <person name="Gupta V."/>
            <person name="Kumar D."/>
            <person name="Ravi V."/>
            <person name="Vij S."/>
            <person name="Kapur A."/>
            <person name="Khurana P."/>
            <person name="Khurana P."/>
            <person name="Khurana J.P."/>
            <person name="Tyagi A.K."/>
            <person name="Gaikwad K."/>
            <person name="Singh A."/>
            <person name="Dalal V."/>
            <person name="Srivastava S."/>
            <person name="Dixit A."/>
            <person name="Pal A.K."/>
            <person name="Ghazi I.A."/>
            <person name="Yadav M."/>
            <person name="Pandit A."/>
            <person name="Bhargava A."/>
            <person name="Sureshbabu K."/>
            <person name="Batra K."/>
            <person name="Sharma T.R."/>
            <person name="Mohapatra T."/>
            <person name="Singh N.K."/>
            <person name="Messing J."/>
            <person name="Nelson A.B."/>
            <person name="Fuks G."/>
            <person name="Kavchok S."/>
            <person name="Keizer G."/>
            <person name="Linton E."/>
            <person name="Llaca V."/>
            <person name="Song R."/>
            <person name="Tanyolac B."/>
            <person name="Young S."/>
            <person name="Ho-Il K."/>
            <person name="Hahn J.H."/>
            <person name="Sangsakoo G."/>
            <person name="Vanavichit A."/>
            <person name="de Mattos Luiz.A.T."/>
            <person name="Zimmer P.D."/>
            <person name="Malone G."/>
            <person name="Dellagostin O."/>
            <person name="de Oliveira A.C."/>
            <person name="Bevan M."/>
            <person name="Bancroft I."/>
            <person name="Minx P."/>
            <person name="Cordum H."/>
            <person name="Wilson R."/>
            <person name="Cheng Z."/>
            <person name="Jin W."/>
            <person name="Jiang J."/>
            <person name="Leong S.A."/>
            <person name="Iwama H."/>
            <person name="Gojobori T."/>
            <person name="Itoh T."/>
            <person name="Niimura Y."/>
            <person name="Fujii Y."/>
            <person name="Habara T."/>
            <person name="Sakai H."/>
            <person name="Sato Y."/>
            <person name="Wilson G."/>
            <person name="Kumar K."/>
            <person name="McCouch S."/>
            <person name="Juretic N."/>
            <person name="Hoen D."/>
            <person name="Wright S."/>
            <person name="Bruskiewich R."/>
            <person name="Bureau T."/>
            <person name="Miyao A."/>
            <person name="Hirochika H."/>
            <person name="Nishikawa T."/>
            <person name="Kadowaki K."/>
            <person name="Sugiura M."/>
            <person name="Burr B."/>
            <person name="Sasaki T."/>
        </authorList>
    </citation>
    <scope>NUCLEOTIDE SEQUENCE [LARGE SCALE GENOMIC DNA]</scope>
    <source>
        <strain evidence="3">cv. Nipponbare</strain>
    </source>
</reference>
<evidence type="ECO:0000313" key="3">
    <source>
        <dbReference type="Proteomes" id="UP000000763"/>
    </source>
</evidence>